<dbReference type="HOGENOM" id="CLU_3403646_0_0_0"/>
<dbReference type="KEGG" id="fsc:FSU_0153"/>
<protein>
    <submittedName>
        <fullName evidence="1">Uncharacterized protein</fullName>
    </submittedName>
</protein>
<dbReference type="AlphaFoldDB" id="D9S4Y6"/>
<name>D9S4Y6_FIBSS</name>
<gene>
    <name evidence="1" type="ordered locus">FSU_0153</name>
</gene>
<reference evidence="2" key="1">
    <citation type="submission" date="2010-08" db="EMBL/GenBank/DDBJ databases">
        <title>Complete sequence of Fibrobacter succinogenes subsp. succinogenes S85.</title>
        <authorList>
            <person name="Durkin A.S."/>
            <person name="Nelson K.E."/>
            <person name="Morrison M."/>
            <person name="Forsberg C.W."/>
            <person name="Wilson D.B."/>
            <person name="Russell J.B."/>
            <person name="Cann I.K.O."/>
            <person name="Mackie R.I."/>
            <person name="White B.A."/>
        </authorList>
    </citation>
    <scope>NUCLEOTIDE SEQUENCE [LARGE SCALE GENOMIC DNA]</scope>
    <source>
        <strain evidence="2">ATCC 19169 / S85</strain>
    </source>
</reference>
<evidence type="ECO:0000313" key="2">
    <source>
        <dbReference type="Proteomes" id="UP000000517"/>
    </source>
</evidence>
<sequence length="30" mass="3933">MIFRAKITFWFIKKFLHPQKNFFYLLMYME</sequence>
<dbReference type="Proteomes" id="UP000000517">
    <property type="component" value="Chromosome"/>
</dbReference>
<organism evidence="1 2">
    <name type="scientific">Fibrobacter succinogenes (strain ATCC 19169 / S85)</name>
    <dbReference type="NCBI Taxonomy" id="59374"/>
    <lineage>
        <taxon>Bacteria</taxon>
        <taxon>Pseudomonadati</taxon>
        <taxon>Fibrobacterota</taxon>
        <taxon>Fibrobacteria</taxon>
        <taxon>Fibrobacterales</taxon>
        <taxon>Fibrobacteraceae</taxon>
        <taxon>Fibrobacter</taxon>
    </lineage>
</organism>
<evidence type="ECO:0000313" key="1">
    <source>
        <dbReference type="EMBL" id="ADL26322.1"/>
    </source>
</evidence>
<dbReference type="STRING" id="59374.FSU_0153"/>
<dbReference type="EMBL" id="CP002158">
    <property type="protein sequence ID" value="ADL26322.1"/>
    <property type="molecule type" value="Genomic_DNA"/>
</dbReference>
<accession>D9S4Y6</accession>
<proteinExistence type="predicted"/>